<evidence type="ECO:0000256" key="3">
    <source>
        <dbReference type="ARBA" id="ARBA00022806"/>
    </source>
</evidence>
<reference evidence="5 6" key="1">
    <citation type="journal article" date="2021" name="BMC Genomics">
        <title>Datura genome reveals duplications of psychoactive alkaloid biosynthetic genes and high mutation rate following tissue culture.</title>
        <authorList>
            <person name="Rajewski A."/>
            <person name="Carter-House D."/>
            <person name="Stajich J."/>
            <person name="Litt A."/>
        </authorList>
    </citation>
    <scope>NUCLEOTIDE SEQUENCE [LARGE SCALE GENOMIC DNA]</scope>
    <source>
        <strain evidence="5">AR-01</strain>
    </source>
</reference>
<evidence type="ECO:0000256" key="4">
    <source>
        <dbReference type="ARBA" id="ARBA00022840"/>
    </source>
</evidence>
<keyword evidence="4" id="KW-0067">ATP-binding</keyword>
<proteinExistence type="predicted"/>
<evidence type="ECO:0000313" key="5">
    <source>
        <dbReference type="EMBL" id="MCE3051909.1"/>
    </source>
</evidence>
<evidence type="ECO:0000256" key="1">
    <source>
        <dbReference type="ARBA" id="ARBA00022741"/>
    </source>
</evidence>
<comment type="caution">
    <text evidence="5">The sequence shown here is derived from an EMBL/GenBank/DDBJ whole genome shotgun (WGS) entry which is preliminary data.</text>
</comment>
<keyword evidence="2" id="KW-0378">Hydrolase</keyword>
<accession>A0ABS8WP52</accession>
<gene>
    <name evidence="5" type="ORF">HAX54_051178</name>
</gene>
<keyword evidence="1" id="KW-0547">Nucleotide-binding</keyword>
<keyword evidence="6" id="KW-1185">Reference proteome</keyword>
<evidence type="ECO:0000313" key="6">
    <source>
        <dbReference type="Proteomes" id="UP000823775"/>
    </source>
</evidence>
<evidence type="ECO:0000256" key="2">
    <source>
        <dbReference type="ARBA" id="ARBA00022801"/>
    </source>
</evidence>
<name>A0ABS8WP52_DATST</name>
<dbReference type="PANTHER" id="PTHR14025:SF20">
    <property type="entry name" value="FANCONI ANEMIA GROUP M PROTEIN"/>
    <property type="match status" value="1"/>
</dbReference>
<sequence length="199" mass="22826">MRNGGMNSFSFHSSPRMIPHIFKPEVQFLKLSIPQFVPRGKNTKDVHPIQVSAFQNKLSDEEANLLAKYFKFTGQEAQDTWRPSLIAFRHSQAFPSKVHRVVHSFRTGMLIDAMQNLQEMPFPRDVRVSSNEDETSENLSMKVEATEPCEKNLKGKLFFIYVKRSGLEEGVDFTYFPGSLSLFPSSGYGFFFYVLKVLV</sequence>
<dbReference type="EMBL" id="JACEIK010009053">
    <property type="protein sequence ID" value="MCE3051909.1"/>
    <property type="molecule type" value="Genomic_DNA"/>
</dbReference>
<dbReference type="PANTHER" id="PTHR14025">
    <property type="entry name" value="FANCONI ANEMIA GROUP M FANCM FAMILY MEMBER"/>
    <property type="match status" value="1"/>
</dbReference>
<protein>
    <submittedName>
        <fullName evidence="5">Uncharacterized protein</fullName>
    </submittedName>
</protein>
<dbReference type="Proteomes" id="UP000823775">
    <property type="component" value="Unassembled WGS sequence"/>
</dbReference>
<keyword evidence="3" id="KW-0347">Helicase</keyword>
<organism evidence="5 6">
    <name type="scientific">Datura stramonium</name>
    <name type="common">Jimsonweed</name>
    <name type="synonym">Common thornapple</name>
    <dbReference type="NCBI Taxonomy" id="4076"/>
    <lineage>
        <taxon>Eukaryota</taxon>
        <taxon>Viridiplantae</taxon>
        <taxon>Streptophyta</taxon>
        <taxon>Embryophyta</taxon>
        <taxon>Tracheophyta</taxon>
        <taxon>Spermatophyta</taxon>
        <taxon>Magnoliopsida</taxon>
        <taxon>eudicotyledons</taxon>
        <taxon>Gunneridae</taxon>
        <taxon>Pentapetalae</taxon>
        <taxon>asterids</taxon>
        <taxon>lamiids</taxon>
        <taxon>Solanales</taxon>
        <taxon>Solanaceae</taxon>
        <taxon>Solanoideae</taxon>
        <taxon>Datureae</taxon>
        <taxon>Datura</taxon>
    </lineage>
</organism>